<dbReference type="Gene3D" id="3.40.50.2000">
    <property type="entry name" value="Glycogen Phosphorylase B"/>
    <property type="match status" value="2"/>
</dbReference>
<protein>
    <submittedName>
        <fullName evidence="4">Glycos_transf_1</fullName>
    </submittedName>
</protein>
<organism evidence="4">
    <name type="scientific">uncultured Desulfatibacillum sp</name>
    <dbReference type="NCBI Taxonomy" id="501916"/>
    <lineage>
        <taxon>Bacteria</taxon>
        <taxon>Pseudomonadati</taxon>
        <taxon>Thermodesulfobacteriota</taxon>
        <taxon>Desulfobacteria</taxon>
        <taxon>Desulfobacterales</taxon>
        <taxon>Desulfatibacillaceae</taxon>
        <taxon>Desulfatibacillum</taxon>
        <taxon>environmental samples</taxon>
    </lineage>
</organism>
<dbReference type="Pfam" id="PF00534">
    <property type="entry name" value="Glycos_transf_1"/>
    <property type="match status" value="1"/>
</dbReference>
<dbReference type="PANTHER" id="PTHR12526:SF510">
    <property type="entry name" value="D-INOSITOL 3-PHOSPHATE GLYCOSYLTRANSFERASE"/>
    <property type="match status" value="1"/>
</dbReference>
<dbReference type="CDD" id="cd03801">
    <property type="entry name" value="GT4_PimA-like"/>
    <property type="match status" value="1"/>
</dbReference>
<evidence type="ECO:0000313" key="4">
    <source>
        <dbReference type="EMBL" id="AIA91809.1"/>
    </source>
</evidence>
<keyword evidence="1" id="KW-0328">Glycosyltransferase</keyword>
<proteinExistence type="predicted"/>
<dbReference type="PANTHER" id="PTHR12526">
    <property type="entry name" value="GLYCOSYLTRANSFERASE"/>
    <property type="match status" value="1"/>
</dbReference>
<feature type="non-terminal residue" evidence="4">
    <location>
        <position position="142"/>
    </location>
</feature>
<name>A0A060C9B5_9BACT</name>
<dbReference type="AlphaFoldDB" id="A0A060C9B5"/>
<dbReference type="SUPFAM" id="SSF53756">
    <property type="entry name" value="UDP-Glycosyltransferase/glycogen phosphorylase"/>
    <property type="match status" value="1"/>
</dbReference>
<feature type="domain" description="Glycosyl transferase family 1" evidence="3">
    <location>
        <begin position="40"/>
        <end position="142"/>
    </location>
</feature>
<evidence type="ECO:0000256" key="2">
    <source>
        <dbReference type="ARBA" id="ARBA00022679"/>
    </source>
</evidence>
<dbReference type="GO" id="GO:0016757">
    <property type="term" value="F:glycosyltransferase activity"/>
    <property type="evidence" value="ECO:0007669"/>
    <property type="project" value="UniProtKB-KW"/>
</dbReference>
<keyword evidence="2" id="KW-0808">Transferase</keyword>
<dbReference type="EMBL" id="KF124493">
    <property type="protein sequence ID" value="AIA91809.1"/>
    <property type="molecule type" value="Genomic_DNA"/>
</dbReference>
<sequence length="142" mass="15720">MSKEVARRLREELVGVGPRIVHFPLGVPVSEPSGQIVGSGERLKILYLGRLANEQKRVYLLPRIAEQLRHLDVPFRLTIAGAGPEESWLREEIARGPCATDVDFVGSIPYAEVNNLLSEHDIYLLTSCYEGLPLSLLEAMAA</sequence>
<reference evidence="4" key="1">
    <citation type="journal article" date="2013" name="Environ. Microbiol.">
        <title>Seasonally variable intestinal metagenomes of the red palm weevil (Rhynchophorus ferrugineus).</title>
        <authorList>
            <person name="Jia S."/>
            <person name="Zhang X."/>
            <person name="Zhang G."/>
            <person name="Yin A."/>
            <person name="Zhang S."/>
            <person name="Li F."/>
            <person name="Wang L."/>
            <person name="Zhao D."/>
            <person name="Yun Q."/>
            <person name="Tala"/>
            <person name="Wang J."/>
            <person name="Sun G."/>
            <person name="Baabdullah M."/>
            <person name="Yu X."/>
            <person name="Hu S."/>
            <person name="Al-Mssallem I.S."/>
            <person name="Yu J."/>
        </authorList>
    </citation>
    <scope>NUCLEOTIDE SEQUENCE</scope>
</reference>
<accession>A0A060C9B5</accession>
<dbReference type="InterPro" id="IPR001296">
    <property type="entry name" value="Glyco_trans_1"/>
</dbReference>
<evidence type="ECO:0000256" key="1">
    <source>
        <dbReference type="ARBA" id="ARBA00022676"/>
    </source>
</evidence>
<evidence type="ECO:0000259" key="3">
    <source>
        <dbReference type="Pfam" id="PF00534"/>
    </source>
</evidence>